<keyword evidence="5 9" id="KW-0997">Cell inner membrane</keyword>
<evidence type="ECO:0000313" key="11">
    <source>
        <dbReference type="EMBL" id="MBR0551022.1"/>
    </source>
</evidence>
<keyword evidence="7 9" id="KW-1133">Transmembrane helix</keyword>
<keyword evidence="6 9" id="KW-0812">Transmembrane</keyword>
<dbReference type="PROSITE" id="PS00409">
    <property type="entry name" value="PROKAR_NTER_METHYL"/>
    <property type="match status" value="1"/>
</dbReference>
<dbReference type="GO" id="GO:0015628">
    <property type="term" value="P:protein secretion by the type II secretion system"/>
    <property type="evidence" value="ECO:0007669"/>
    <property type="project" value="UniProtKB-UniRule"/>
</dbReference>
<dbReference type="EMBL" id="JAGRQC010000001">
    <property type="protein sequence ID" value="MBR0551022.1"/>
    <property type="molecule type" value="Genomic_DNA"/>
</dbReference>
<keyword evidence="3" id="KW-1003">Cell membrane</keyword>
<dbReference type="PANTHER" id="PTHR38779:SF2">
    <property type="entry name" value="TYPE II SECRETION SYSTEM PROTEIN I-RELATED"/>
    <property type="match status" value="1"/>
</dbReference>
<evidence type="ECO:0000256" key="5">
    <source>
        <dbReference type="ARBA" id="ARBA00022519"/>
    </source>
</evidence>
<keyword evidence="8 9" id="KW-0472">Membrane</keyword>
<keyword evidence="4 9" id="KW-0488">Methylation</keyword>
<evidence type="ECO:0000256" key="9">
    <source>
        <dbReference type="RuleBase" id="RU368030"/>
    </source>
</evidence>
<dbReference type="Pfam" id="PF02501">
    <property type="entry name" value="T2SSI"/>
    <property type="match status" value="1"/>
</dbReference>
<dbReference type="PANTHER" id="PTHR38779">
    <property type="entry name" value="TYPE II SECRETION SYSTEM PROTEIN I-RELATED"/>
    <property type="match status" value="1"/>
</dbReference>
<evidence type="ECO:0000256" key="7">
    <source>
        <dbReference type="ARBA" id="ARBA00022989"/>
    </source>
</evidence>
<dbReference type="InterPro" id="IPR010052">
    <property type="entry name" value="T2SS_protein-GspI"/>
</dbReference>
<dbReference type="GO" id="GO:0005886">
    <property type="term" value="C:plasma membrane"/>
    <property type="evidence" value="ECO:0007669"/>
    <property type="project" value="UniProtKB-SubCell"/>
</dbReference>
<dbReference type="InterPro" id="IPR045584">
    <property type="entry name" value="Pilin-like"/>
</dbReference>
<sequence>MRRPDSIRADASDDAGFSLIEALVALAILAIASVGLIRTVESHIDSTRGMEQRATAMWVAQNRMAELQIGDPAARADSVEMLGRQWRVETRQAATSDPSIARVRVEVFASGGDAPMATLDGFLDTGAAT</sequence>
<dbReference type="AlphaFoldDB" id="A0A8T4IA63"/>
<accession>A0A8T4IA63</accession>
<reference evidence="11" key="1">
    <citation type="submission" date="2021-04" db="EMBL/GenBank/DDBJ databases">
        <title>Ouciella asimina sp. nov., isolated from the surface seawater in the hydrothermal field of Okinawa Trough.</title>
        <authorList>
            <person name="Shuang W."/>
        </authorList>
    </citation>
    <scope>NUCLEOTIDE SEQUENCE</scope>
    <source>
        <strain evidence="11">LXI357</strain>
    </source>
</reference>
<organism evidence="11 12">
    <name type="scientific">Stakelama marina</name>
    <dbReference type="NCBI Taxonomy" id="2826939"/>
    <lineage>
        <taxon>Bacteria</taxon>
        <taxon>Pseudomonadati</taxon>
        <taxon>Pseudomonadota</taxon>
        <taxon>Alphaproteobacteria</taxon>
        <taxon>Sphingomonadales</taxon>
        <taxon>Sphingomonadaceae</taxon>
        <taxon>Stakelama</taxon>
    </lineage>
</organism>
<evidence type="ECO:0000256" key="4">
    <source>
        <dbReference type="ARBA" id="ARBA00022481"/>
    </source>
</evidence>
<dbReference type="Gene3D" id="3.30.1300.30">
    <property type="entry name" value="GSPII I/J protein-like"/>
    <property type="match status" value="1"/>
</dbReference>
<proteinExistence type="inferred from homology"/>
<dbReference type="NCBIfam" id="TIGR02532">
    <property type="entry name" value="IV_pilin_GFxxxE"/>
    <property type="match status" value="1"/>
</dbReference>
<dbReference type="GO" id="GO:0015627">
    <property type="term" value="C:type II protein secretion system complex"/>
    <property type="evidence" value="ECO:0007669"/>
    <property type="project" value="UniProtKB-UniRule"/>
</dbReference>
<comment type="function">
    <text evidence="9">Component of the type II secretion system required for the energy-dependent secretion of extracellular factors such as proteases and toxins from the periplasm.</text>
</comment>
<feature type="domain" description="Type II secretion system protein GspI C-terminal" evidence="10">
    <location>
        <begin position="50"/>
        <end position="123"/>
    </location>
</feature>
<dbReference type="InterPro" id="IPR003413">
    <property type="entry name" value="T2SS_GspI_C"/>
</dbReference>
<dbReference type="Proteomes" id="UP000676996">
    <property type="component" value="Unassembled WGS sequence"/>
</dbReference>
<feature type="transmembrane region" description="Helical" evidence="9">
    <location>
        <begin position="20"/>
        <end position="40"/>
    </location>
</feature>
<name>A0A8T4IA63_9SPHN</name>
<dbReference type="Pfam" id="PF07963">
    <property type="entry name" value="N_methyl"/>
    <property type="match status" value="1"/>
</dbReference>
<comment type="subunit">
    <text evidence="9">Type II secretion is composed of four main components: the outer membrane complex, the inner membrane complex, the cytoplasmic secretion ATPase and the periplasm-spanning pseudopilus.</text>
</comment>
<comment type="caution">
    <text evidence="11">The sequence shown here is derived from an EMBL/GenBank/DDBJ whole genome shotgun (WGS) entry which is preliminary data.</text>
</comment>
<comment type="PTM">
    <text evidence="9">Cleaved by prepilin peptidase.</text>
</comment>
<keyword evidence="12" id="KW-1185">Reference proteome</keyword>
<evidence type="ECO:0000256" key="3">
    <source>
        <dbReference type="ARBA" id="ARBA00022475"/>
    </source>
</evidence>
<dbReference type="InterPro" id="IPR012902">
    <property type="entry name" value="N_methyl_site"/>
</dbReference>
<evidence type="ECO:0000256" key="8">
    <source>
        <dbReference type="ARBA" id="ARBA00023136"/>
    </source>
</evidence>
<gene>
    <name evidence="11" type="primary">gspI</name>
    <name evidence="11" type="ORF">J7S20_00715</name>
</gene>
<comment type="subcellular location">
    <subcellularLocation>
        <location evidence="1 9">Cell inner membrane</location>
        <topology evidence="1 9">Single-pass membrane protein</topology>
    </subcellularLocation>
</comment>
<comment type="similarity">
    <text evidence="2 9">Belongs to the GSP I family.</text>
</comment>
<evidence type="ECO:0000256" key="1">
    <source>
        <dbReference type="ARBA" id="ARBA00004377"/>
    </source>
</evidence>
<evidence type="ECO:0000259" key="10">
    <source>
        <dbReference type="Pfam" id="PF02501"/>
    </source>
</evidence>
<dbReference type="SUPFAM" id="SSF54523">
    <property type="entry name" value="Pili subunits"/>
    <property type="match status" value="1"/>
</dbReference>
<dbReference type="NCBIfam" id="TIGR01707">
    <property type="entry name" value="gspI"/>
    <property type="match status" value="1"/>
</dbReference>
<evidence type="ECO:0000256" key="2">
    <source>
        <dbReference type="ARBA" id="ARBA00008358"/>
    </source>
</evidence>
<evidence type="ECO:0000313" key="12">
    <source>
        <dbReference type="Proteomes" id="UP000676996"/>
    </source>
</evidence>
<evidence type="ECO:0000256" key="6">
    <source>
        <dbReference type="ARBA" id="ARBA00022692"/>
    </source>
</evidence>
<protein>
    <recommendedName>
        <fullName evidence="9">Type II secretion system protein I</fullName>
        <shortName evidence="9">T2SS minor pseudopilin I</shortName>
    </recommendedName>
</protein>